<proteinExistence type="predicted"/>
<accession>A0A8H6BD34</accession>
<reference evidence="2 3" key="1">
    <citation type="journal article" date="2020" name="Appl. Microbiol. Biotechnol.">
        <title>Targeted gene deletion in Brettanomyces bruxellensis with an expression-free CRISPR-Cas9 system.</title>
        <authorList>
            <person name="Varela C."/>
            <person name="Bartel C."/>
            <person name="Onetto C."/>
            <person name="Borneman A."/>
        </authorList>
    </citation>
    <scope>NUCLEOTIDE SEQUENCE [LARGE SCALE GENOMIC DNA]</scope>
    <source>
        <strain evidence="2 3">AWRI1613</strain>
    </source>
</reference>
<evidence type="ECO:0000313" key="3">
    <source>
        <dbReference type="Proteomes" id="UP000568158"/>
    </source>
</evidence>
<organism evidence="2 3">
    <name type="scientific">Dekkera bruxellensis</name>
    <name type="common">Brettanomyces custersii</name>
    <dbReference type="NCBI Taxonomy" id="5007"/>
    <lineage>
        <taxon>Eukaryota</taxon>
        <taxon>Fungi</taxon>
        <taxon>Dikarya</taxon>
        <taxon>Ascomycota</taxon>
        <taxon>Saccharomycotina</taxon>
        <taxon>Pichiomycetes</taxon>
        <taxon>Pichiales</taxon>
        <taxon>Pichiaceae</taxon>
        <taxon>Brettanomyces</taxon>
    </lineage>
</organism>
<protein>
    <recommendedName>
        <fullName evidence="4">Ty3 transposon capsid-like protein domain-containing protein</fullName>
    </recommendedName>
</protein>
<dbReference type="Proteomes" id="UP000568158">
    <property type="component" value="Unassembled WGS sequence"/>
</dbReference>
<name>A0A8H6BD34_DEKBR</name>
<evidence type="ECO:0000313" key="2">
    <source>
        <dbReference type="EMBL" id="KAF6009555.1"/>
    </source>
</evidence>
<feature type="compositionally biased region" description="Basic and acidic residues" evidence="1">
    <location>
        <begin position="204"/>
        <end position="214"/>
    </location>
</feature>
<feature type="region of interest" description="Disordered" evidence="1">
    <location>
        <begin position="204"/>
        <end position="225"/>
    </location>
</feature>
<gene>
    <name evidence="2" type="ORF">HII12_003100</name>
</gene>
<comment type="caution">
    <text evidence="2">The sequence shown here is derived from an EMBL/GenBank/DDBJ whole genome shotgun (WGS) entry which is preliminary data.</text>
</comment>
<sequence>MSEPTNYMEQFLQQQGQTFTGIQENMQEQGNLLSGVNESLRALFEKIQKAPTGSSGDNSIDSKLFIPERDSARNDPWTVRTFVSSMDSHLALHKYSDKKKVQIFSSRLSGVARDWFDNFTRHRSGASYSTLVEEFKLRDDDFIVGYINIFEKLMSVLPSDVYGTRGILEHFIGGLKDPAVVRRAAPKNLRTAFYIASADEIDEGSRDHHSEGTHGHGNNYQSKRHTDNYSAANNFVANDPMLPCNGRSHL</sequence>
<evidence type="ECO:0000256" key="1">
    <source>
        <dbReference type="SAM" id="MobiDB-lite"/>
    </source>
</evidence>
<evidence type="ECO:0008006" key="4">
    <source>
        <dbReference type="Google" id="ProtNLM"/>
    </source>
</evidence>
<dbReference type="AlphaFoldDB" id="A0A8H6BD34"/>
<dbReference type="EMBL" id="JABCYN010000030">
    <property type="protein sequence ID" value="KAF6009555.1"/>
    <property type="molecule type" value="Genomic_DNA"/>
</dbReference>